<gene>
    <name evidence="1" type="ORF">NZH93_02345</name>
</gene>
<accession>A0A9X2ZZA6</accession>
<reference evidence="1" key="1">
    <citation type="submission" date="2022-08" db="EMBL/GenBank/DDBJ databases">
        <authorList>
            <person name="Tistechok S."/>
            <person name="Samborskyy M."/>
            <person name="Roman I."/>
        </authorList>
    </citation>
    <scope>NUCLEOTIDE SEQUENCE</scope>
    <source>
        <strain evidence="1">DSM 103496</strain>
    </source>
</reference>
<organism evidence="1 2">
    <name type="scientific">Umezawaea endophytica</name>
    <dbReference type="NCBI Taxonomy" id="1654476"/>
    <lineage>
        <taxon>Bacteria</taxon>
        <taxon>Bacillati</taxon>
        <taxon>Actinomycetota</taxon>
        <taxon>Actinomycetes</taxon>
        <taxon>Pseudonocardiales</taxon>
        <taxon>Pseudonocardiaceae</taxon>
        <taxon>Umezawaea</taxon>
    </lineage>
</organism>
<comment type="caution">
    <text evidence="1">The sequence shown here is derived from an EMBL/GenBank/DDBJ whole genome shotgun (WGS) entry which is preliminary data.</text>
</comment>
<dbReference type="RefSeq" id="WP_259621188.1">
    <property type="nucleotide sequence ID" value="NZ_JANYMP010000001.1"/>
</dbReference>
<keyword evidence="2" id="KW-1185">Reference proteome</keyword>
<dbReference type="EMBL" id="JANYMP010000001">
    <property type="protein sequence ID" value="MCS7475678.1"/>
    <property type="molecule type" value="Genomic_DNA"/>
</dbReference>
<evidence type="ECO:0000313" key="2">
    <source>
        <dbReference type="Proteomes" id="UP001141259"/>
    </source>
</evidence>
<evidence type="ECO:0000313" key="1">
    <source>
        <dbReference type="EMBL" id="MCS7475678.1"/>
    </source>
</evidence>
<proteinExistence type="predicted"/>
<sequence>MGGFINATAGTGNDASESEVRCGRALAGLLPPKHTVVLLPPSGHRAAIGGSGSTADFTVYTGGSELSVAKPLLEVQENENYWGTIDAYTPDRYNPAGSVSMVSDKLNTQATAVIVDLVNITNDKQRAEVVTKIIAMVDKSFKGRMVIFHYQGTNRVYNRVGSFEDTRDSFI</sequence>
<name>A0A9X2ZZA6_9PSEU</name>
<protein>
    <submittedName>
        <fullName evidence="1">Uncharacterized protein</fullName>
    </submittedName>
</protein>
<dbReference type="AlphaFoldDB" id="A0A9X2ZZA6"/>
<dbReference type="Proteomes" id="UP001141259">
    <property type="component" value="Unassembled WGS sequence"/>
</dbReference>